<evidence type="ECO:0000256" key="2">
    <source>
        <dbReference type="SAM" id="SignalP"/>
    </source>
</evidence>
<feature type="domain" description="C-type lectin" evidence="3">
    <location>
        <begin position="81"/>
        <end position="261"/>
    </location>
</feature>
<dbReference type="EMBL" id="HBGB01006683">
    <property type="protein sequence ID" value="CAD9048739.1"/>
    <property type="molecule type" value="Transcribed_RNA"/>
</dbReference>
<dbReference type="InterPro" id="IPR016187">
    <property type="entry name" value="CTDL_fold"/>
</dbReference>
<proteinExistence type="predicted"/>
<feature type="region of interest" description="Disordered" evidence="1">
    <location>
        <begin position="262"/>
        <end position="304"/>
    </location>
</feature>
<dbReference type="InterPro" id="IPR001304">
    <property type="entry name" value="C-type_lectin-like"/>
</dbReference>
<evidence type="ECO:0000313" key="4">
    <source>
        <dbReference type="EMBL" id="CAD9048739.1"/>
    </source>
</evidence>
<dbReference type="AlphaFoldDB" id="A0A7S1JNR4"/>
<evidence type="ECO:0000256" key="1">
    <source>
        <dbReference type="SAM" id="MobiDB-lite"/>
    </source>
</evidence>
<evidence type="ECO:0000259" key="3">
    <source>
        <dbReference type="SMART" id="SM00034"/>
    </source>
</evidence>
<sequence>MMAVCVFRSAWGSLLLTLVLLASQGHAESAVSSTALRRVRREAELAPSPGLTSANVTVPGRRLGMWWMDPMAVEKDGTAGCEAEWTALGGKCYRVNLDKITWEEHRRECQAHGGDLAMPKRGHADLAVYQRLVLNIPSYEEEDPRHDPSDQVFCVGVRMKPDRVEGCPDLDCGNENFTNPGNDSRKLDSWEFADGSGEAPYLFGLTWWYNHWVRQPDNYFPGQRCSKYAAYKLPLSHGLLPDKGVLMDTECNQWGFRGICEKEPEGSVGDGNGGGSGGESEDQWRDDTKAVPAPPPPPPDTNWW</sequence>
<feature type="chain" id="PRO_5031259388" description="C-type lectin domain-containing protein" evidence="2">
    <location>
        <begin position="28"/>
        <end position="304"/>
    </location>
</feature>
<accession>A0A7S1JNR4</accession>
<organism evidence="4">
    <name type="scientific">Vitrella brassicaformis</name>
    <dbReference type="NCBI Taxonomy" id="1169539"/>
    <lineage>
        <taxon>Eukaryota</taxon>
        <taxon>Sar</taxon>
        <taxon>Alveolata</taxon>
        <taxon>Colpodellida</taxon>
        <taxon>Vitrellaceae</taxon>
        <taxon>Vitrella</taxon>
    </lineage>
</organism>
<feature type="compositionally biased region" description="Gly residues" evidence="1">
    <location>
        <begin position="268"/>
        <end position="278"/>
    </location>
</feature>
<name>A0A7S1JNR4_9ALVE</name>
<keyword evidence="2" id="KW-0732">Signal</keyword>
<dbReference type="InterPro" id="IPR016186">
    <property type="entry name" value="C-type_lectin-like/link_sf"/>
</dbReference>
<feature type="signal peptide" evidence="2">
    <location>
        <begin position="1"/>
        <end position="27"/>
    </location>
</feature>
<feature type="compositionally biased region" description="Pro residues" evidence="1">
    <location>
        <begin position="292"/>
        <end position="304"/>
    </location>
</feature>
<dbReference type="Gene3D" id="3.10.100.10">
    <property type="entry name" value="Mannose-Binding Protein A, subunit A"/>
    <property type="match status" value="1"/>
</dbReference>
<reference evidence="4" key="1">
    <citation type="submission" date="2021-01" db="EMBL/GenBank/DDBJ databases">
        <authorList>
            <person name="Corre E."/>
            <person name="Pelletier E."/>
            <person name="Niang G."/>
            <person name="Scheremetjew M."/>
            <person name="Finn R."/>
            <person name="Kale V."/>
            <person name="Holt S."/>
            <person name="Cochrane G."/>
            <person name="Meng A."/>
            <person name="Brown T."/>
            <person name="Cohen L."/>
        </authorList>
    </citation>
    <scope>NUCLEOTIDE SEQUENCE</scope>
    <source>
        <strain evidence="4">CCMP3346</strain>
    </source>
</reference>
<dbReference type="SMART" id="SM00034">
    <property type="entry name" value="CLECT"/>
    <property type="match status" value="1"/>
</dbReference>
<dbReference type="SUPFAM" id="SSF56436">
    <property type="entry name" value="C-type lectin-like"/>
    <property type="match status" value="1"/>
</dbReference>
<protein>
    <recommendedName>
        <fullName evidence="3">C-type lectin domain-containing protein</fullName>
    </recommendedName>
</protein>
<gene>
    <name evidence="4" type="ORF">VBRA1451_LOCUS3797</name>
</gene>